<evidence type="ECO:0000313" key="8">
    <source>
        <dbReference type="Proteomes" id="UP000597761"/>
    </source>
</evidence>
<protein>
    <submittedName>
        <fullName evidence="7">Acetolactate synthase I/II/III large subunit</fullName>
    </submittedName>
</protein>
<feature type="domain" description="Thiamine pyrophosphate enzyme N-terminal TPP-binding" evidence="6">
    <location>
        <begin position="5"/>
        <end position="104"/>
    </location>
</feature>
<sequence length="567" mass="58196">MLMTTVSARLATVLAAHVDQAFALMGNGNAWFLDALRTTDMRITAVRHETATVASADAYHRVCGRVGLATMTYGPGFTNTVTSLAEAAQARTPLLVVAGAAPTTGPRPWDVDQTAIAAAVGVPTYTVDAGTPGRVAVEALHHALARRTPVILALPYDLVNAPTAEDDDVPALPALPTPPGPGGADVARVAEVLGAAARPLILAGRGAKAAAVQVRELADRLGAVTASSAPARGLFAGRPYDLGVAGGFASVPSAELIHAADVVLAVGAGLNQFTTAFGQAFAPHARVIQVDLAEHALHPAVTDVVRGDASIVVRALADELADHPRPDRPWGGAAETARDGRLIFEREPGERAAPDGRLDPRSVMRRLDAVLPADRVVVSDGGHFIGWANTYLDLPAADSITLVGTAFQSIGLGFPSAPGAAAARPDATVVVVTGDGGGLMGLPDLDSLARAAASAIVLVFNDAAYGAEVHQYGSQGLDQDIMLIDEVDFARVATGFGCASAVVRTFDDLDAIEAWVADGARGTFVADLRVSREVVAPYILEIIEATLKAPKPGDPSSAEAAGALTEA</sequence>
<gene>
    <name evidence="7" type="primary">ilvB</name>
    <name evidence="7" type="ORF">GCM10011512_07790</name>
</gene>
<evidence type="ECO:0000256" key="2">
    <source>
        <dbReference type="ARBA" id="ARBA00023052"/>
    </source>
</evidence>
<name>A0ABQ1NSD5_9MICC</name>
<evidence type="ECO:0000313" key="7">
    <source>
        <dbReference type="EMBL" id="GGC83472.1"/>
    </source>
</evidence>
<dbReference type="Pfam" id="PF00205">
    <property type="entry name" value="TPP_enzyme_M"/>
    <property type="match status" value="1"/>
</dbReference>
<dbReference type="Gene3D" id="3.40.50.970">
    <property type="match status" value="2"/>
</dbReference>
<dbReference type="InterPro" id="IPR011766">
    <property type="entry name" value="TPP_enzyme_TPP-bd"/>
</dbReference>
<reference evidence="8" key="1">
    <citation type="journal article" date="2019" name="Int. J. Syst. Evol. Microbiol.">
        <title>The Global Catalogue of Microorganisms (GCM) 10K type strain sequencing project: providing services to taxonomists for standard genome sequencing and annotation.</title>
        <authorList>
            <consortium name="The Broad Institute Genomics Platform"/>
            <consortium name="The Broad Institute Genome Sequencing Center for Infectious Disease"/>
            <person name="Wu L."/>
            <person name="Ma J."/>
        </authorList>
    </citation>
    <scope>NUCLEOTIDE SEQUENCE [LARGE SCALE GENOMIC DNA]</scope>
    <source>
        <strain evidence="8">CGMCC 1.15480</strain>
    </source>
</reference>
<dbReference type="InterPro" id="IPR029061">
    <property type="entry name" value="THDP-binding"/>
</dbReference>
<keyword evidence="2 3" id="KW-0786">Thiamine pyrophosphate</keyword>
<dbReference type="CDD" id="cd00568">
    <property type="entry name" value="TPP_enzymes"/>
    <property type="match status" value="1"/>
</dbReference>
<dbReference type="Pfam" id="PF02775">
    <property type="entry name" value="TPP_enzyme_C"/>
    <property type="match status" value="1"/>
</dbReference>
<dbReference type="Proteomes" id="UP000597761">
    <property type="component" value="Unassembled WGS sequence"/>
</dbReference>
<dbReference type="SUPFAM" id="SSF52518">
    <property type="entry name" value="Thiamin diphosphate-binding fold (THDP-binding)"/>
    <property type="match status" value="2"/>
</dbReference>
<accession>A0ABQ1NSD5</accession>
<dbReference type="InterPro" id="IPR029035">
    <property type="entry name" value="DHS-like_NAD/FAD-binding_dom"/>
</dbReference>
<dbReference type="InterPro" id="IPR012000">
    <property type="entry name" value="Thiamin_PyroP_enz_cen_dom"/>
</dbReference>
<comment type="similarity">
    <text evidence="1 3">Belongs to the TPP enzyme family.</text>
</comment>
<dbReference type="PANTHER" id="PTHR18968:SF13">
    <property type="entry name" value="ACETOLACTATE SYNTHASE CATALYTIC SUBUNIT, MITOCHONDRIAL"/>
    <property type="match status" value="1"/>
</dbReference>
<dbReference type="PANTHER" id="PTHR18968">
    <property type="entry name" value="THIAMINE PYROPHOSPHATE ENZYMES"/>
    <property type="match status" value="1"/>
</dbReference>
<evidence type="ECO:0000256" key="3">
    <source>
        <dbReference type="RuleBase" id="RU362132"/>
    </source>
</evidence>
<feature type="domain" description="Thiamine pyrophosphate enzyme TPP-binding" evidence="5">
    <location>
        <begin position="380"/>
        <end position="512"/>
    </location>
</feature>
<evidence type="ECO:0000259" key="4">
    <source>
        <dbReference type="Pfam" id="PF00205"/>
    </source>
</evidence>
<feature type="domain" description="Thiamine pyrophosphate enzyme central" evidence="4">
    <location>
        <begin position="186"/>
        <end position="316"/>
    </location>
</feature>
<dbReference type="InterPro" id="IPR045229">
    <property type="entry name" value="TPP_enz"/>
</dbReference>
<dbReference type="CDD" id="cd07035">
    <property type="entry name" value="TPP_PYR_POX_like"/>
    <property type="match status" value="1"/>
</dbReference>
<comment type="caution">
    <text evidence="7">The sequence shown here is derived from an EMBL/GenBank/DDBJ whole genome shotgun (WGS) entry which is preliminary data.</text>
</comment>
<dbReference type="InterPro" id="IPR012001">
    <property type="entry name" value="Thiamin_PyroP_enz_TPP-bd_dom"/>
</dbReference>
<evidence type="ECO:0000259" key="5">
    <source>
        <dbReference type="Pfam" id="PF02775"/>
    </source>
</evidence>
<evidence type="ECO:0000259" key="6">
    <source>
        <dbReference type="Pfam" id="PF02776"/>
    </source>
</evidence>
<dbReference type="Pfam" id="PF02776">
    <property type="entry name" value="TPP_enzyme_N"/>
    <property type="match status" value="1"/>
</dbReference>
<keyword evidence="8" id="KW-1185">Reference proteome</keyword>
<dbReference type="SUPFAM" id="SSF52467">
    <property type="entry name" value="DHS-like NAD/FAD-binding domain"/>
    <property type="match status" value="1"/>
</dbReference>
<dbReference type="EMBL" id="BMJI01000002">
    <property type="protein sequence ID" value="GGC83472.1"/>
    <property type="molecule type" value="Genomic_DNA"/>
</dbReference>
<dbReference type="Gene3D" id="3.40.50.1220">
    <property type="entry name" value="TPP-binding domain"/>
    <property type="match status" value="1"/>
</dbReference>
<evidence type="ECO:0000256" key="1">
    <source>
        <dbReference type="ARBA" id="ARBA00007812"/>
    </source>
</evidence>
<organism evidence="7 8">
    <name type="scientific">Tersicoccus solisilvae</name>
    <dbReference type="NCBI Taxonomy" id="1882339"/>
    <lineage>
        <taxon>Bacteria</taxon>
        <taxon>Bacillati</taxon>
        <taxon>Actinomycetota</taxon>
        <taxon>Actinomycetes</taxon>
        <taxon>Micrococcales</taxon>
        <taxon>Micrococcaceae</taxon>
        <taxon>Tersicoccus</taxon>
    </lineage>
</organism>
<proteinExistence type="inferred from homology"/>